<reference evidence="2" key="1">
    <citation type="journal article" date="2019" name="Int. J. Syst. Evol. Microbiol.">
        <title>The Global Catalogue of Microorganisms (GCM) 10K type strain sequencing project: providing services to taxonomists for standard genome sequencing and annotation.</title>
        <authorList>
            <consortium name="The Broad Institute Genomics Platform"/>
            <consortium name="The Broad Institute Genome Sequencing Center for Infectious Disease"/>
            <person name="Wu L."/>
            <person name="Ma J."/>
        </authorList>
    </citation>
    <scope>NUCLEOTIDE SEQUENCE [LARGE SCALE GENOMIC DNA]</scope>
    <source>
        <strain evidence="2">KCTC 42424</strain>
    </source>
</reference>
<gene>
    <name evidence="1" type="ORF">ACFOMG_09075</name>
</gene>
<organism evidence="1 2">
    <name type="scientific">Bacterioplanoides pacificum</name>
    <dbReference type="NCBI Taxonomy" id="1171596"/>
    <lineage>
        <taxon>Bacteria</taxon>
        <taxon>Pseudomonadati</taxon>
        <taxon>Pseudomonadota</taxon>
        <taxon>Gammaproteobacteria</taxon>
        <taxon>Oceanospirillales</taxon>
        <taxon>Oceanospirillaceae</taxon>
        <taxon>Bacterioplanoides</taxon>
    </lineage>
</organism>
<dbReference type="Gene3D" id="3.40.50.720">
    <property type="entry name" value="NAD(P)-binding Rossmann-like Domain"/>
    <property type="match status" value="1"/>
</dbReference>
<dbReference type="RefSeq" id="WP_376866142.1">
    <property type="nucleotide sequence ID" value="NZ_JBHRYB010000005.1"/>
</dbReference>
<dbReference type="Proteomes" id="UP001595722">
    <property type="component" value="Unassembled WGS sequence"/>
</dbReference>
<dbReference type="Pfam" id="PF00106">
    <property type="entry name" value="adh_short"/>
    <property type="match status" value="1"/>
</dbReference>
<dbReference type="InterPro" id="IPR002347">
    <property type="entry name" value="SDR_fam"/>
</dbReference>
<accession>A0ABV7VSU6</accession>
<dbReference type="EMBL" id="JBHRYB010000005">
    <property type="protein sequence ID" value="MFC3680252.1"/>
    <property type="molecule type" value="Genomic_DNA"/>
</dbReference>
<protein>
    <submittedName>
        <fullName evidence="1">SDR family NAD(P)-dependent oxidoreductase</fullName>
    </submittedName>
</protein>
<name>A0ABV7VSU6_9GAMM</name>
<evidence type="ECO:0000313" key="1">
    <source>
        <dbReference type="EMBL" id="MFC3680252.1"/>
    </source>
</evidence>
<keyword evidence="2" id="KW-1185">Reference proteome</keyword>
<dbReference type="InterPro" id="IPR036291">
    <property type="entry name" value="NAD(P)-bd_dom_sf"/>
</dbReference>
<proteinExistence type="predicted"/>
<dbReference type="SUPFAM" id="SSF51735">
    <property type="entry name" value="NAD(P)-binding Rossmann-fold domains"/>
    <property type="match status" value="1"/>
</dbReference>
<sequence>MMTETTTKWARVTGASSGIGAEIATSLAKRRYNLVIVDEQSLTTKNGLLNHQ</sequence>
<evidence type="ECO:0000313" key="2">
    <source>
        <dbReference type="Proteomes" id="UP001595722"/>
    </source>
</evidence>
<comment type="caution">
    <text evidence="1">The sequence shown here is derived from an EMBL/GenBank/DDBJ whole genome shotgun (WGS) entry which is preliminary data.</text>
</comment>